<dbReference type="Proteomes" id="UP000053240">
    <property type="component" value="Unassembled WGS sequence"/>
</dbReference>
<evidence type="ECO:0000256" key="1">
    <source>
        <dbReference type="SAM" id="MobiDB-lite"/>
    </source>
</evidence>
<sequence length="105" mass="11666">MAKRGFSSTSKRPNAKLTLTTILKHEEPTPKRGKKVHMLNIHLLYNILNEDVVYLVDGFHKGLSVQLVVTTVLGLKHGEEGRPFEVPDGAAQRFPVRGIPTQPKA</sequence>
<protein>
    <submittedName>
        <fullName evidence="2">Uncharacterized protein</fullName>
    </submittedName>
</protein>
<dbReference type="AlphaFoldDB" id="A0A0N1IHQ0"/>
<gene>
    <name evidence="2" type="ORF">RR48_00026</name>
</gene>
<feature type="region of interest" description="Disordered" evidence="1">
    <location>
        <begin position="84"/>
        <end position="105"/>
    </location>
</feature>
<reference evidence="2 3" key="1">
    <citation type="journal article" date="2015" name="Nat. Commun.">
        <title>Outbred genome sequencing and CRISPR/Cas9 gene editing in butterflies.</title>
        <authorList>
            <person name="Li X."/>
            <person name="Fan D."/>
            <person name="Zhang W."/>
            <person name="Liu G."/>
            <person name="Zhang L."/>
            <person name="Zhao L."/>
            <person name="Fang X."/>
            <person name="Chen L."/>
            <person name="Dong Y."/>
            <person name="Chen Y."/>
            <person name="Ding Y."/>
            <person name="Zhao R."/>
            <person name="Feng M."/>
            <person name="Zhu Y."/>
            <person name="Feng Y."/>
            <person name="Jiang X."/>
            <person name="Zhu D."/>
            <person name="Xiang H."/>
            <person name="Feng X."/>
            <person name="Li S."/>
            <person name="Wang J."/>
            <person name="Zhang G."/>
            <person name="Kronforst M.R."/>
            <person name="Wang W."/>
        </authorList>
    </citation>
    <scope>NUCLEOTIDE SEQUENCE [LARGE SCALE GENOMIC DNA]</scope>
    <source>
        <strain evidence="2">Ya'a_city_454_Pm</strain>
        <tissue evidence="2">Whole body</tissue>
    </source>
</reference>
<proteinExistence type="predicted"/>
<accession>A0A0N1IHQ0</accession>
<keyword evidence="3" id="KW-1185">Reference proteome</keyword>
<comment type="caution">
    <text evidence="2">The sequence shown here is derived from an EMBL/GenBank/DDBJ whole genome shotgun (WGS) entry which is preliminary data.</text>
</comment>
<name>A0A0N1IHQ0_PAPMA</name>
<dbReference type="EMBL" id="LADJ01007378">
    <property type="protein sequence ID" value="KPJ20908.1"/>
    <property type="molecule type" value="Genomic_DNA"/>
</dbReference>
<dbReference type="InParanoid" id="A0A0N1IHQ0"/>
<evidence type="ECO:0000313" key="2">
    <source>
        <dbReference type="EMBL" id="KPJ20908.1"/>
    </source>
</evidence>
<organism evidence="2 3">
    <name type="scientific">Papilio machaon</name>
    <name type="common">Old World swallowtail butterfly</name>
    <dbReference type="NCBI Taxonomy" id="76193"/>
    <lineage>
        <taxon>Eukaryota</taxon>
        <taxon>Metazoa</taxon>
        <taxon>Ecdysozoa</taxon>
        <taxon>Arthropoda</taxon>
        <taxon>Hexapoda</taxon>
        <taxon>Insecta</taxon>
        <taxon>Pterygota</taxon>
        <taxon>Neoptera</taxon>
        <taxon>Endopterygota</taxon>
        <taxon>Lepidoptera</taxon>
        <taxon>Glossata</taxon>
        <taxon>Ditrysia</taxon>
        <taxon>Papilionoidea</taxon>
        <taxon>Papilionidae</taxon>
        <taxon>Papilioninae</taxon>
        <taxon>Papilio</taxon>
    </lineage>
</organism>
<evidence type="ECO:0000313" key="3">
    <source>
        <dbReference type="Proteomes" id="UP000053240"/>
    </source>
</evidence>